<proteinExistence type="predicted"/>
<dbReference type="HOGENOM" id="CLU_055813_0_0_7"/>
<protein>
    <recommendedName>
        <fullName evidence="3">DGQHR domain-containing protein</fullName>
    </recommendedName>
</protein>
<evidence type="ECO:0008006" key="3">
    <source>
        <dbReference type="Google" id="ProtNLM"/>
    </source>
</evidence>
<reference evidence="1 2" key="1">
    <citation type="submission" date="2007-10" db="EMBL/GenBank/DDBJ databases">
        <title>Complete sequence of Desulfococcus oleovorans Hxd3.</title>
        <authorList>
            <consortium name="US DOE Joint Genome Institute"/>
            <person name="Copeland A."/>
            <person name="Lucas S."/>
            <person name="Lapidus A."/>
            <person name="Barry K."/>
            <person name="Glavina del Rio T."/>
            <person name="Dalin E."/>
            <person name="Tice H."/>
            <person name="Pitluck S."/>
            <person name="Kiss H."/>
            <person name="Brettin T."/>
            <person name="Bruce D."/>
            <person name="Detter J.C."/>
            <person name="Han C."/>
            <person name="Schmutz J."/>
            <person name="Larimer F."/>
            <person name="Land M."/>
            <person name="Hauser L."/>
            <person name="Kyrpides N."/>
            <person name="Kim E."/>
            <person name="Wawrik B."/>
            <person name="Richardson P."/>
        </authorList>
    </citation>
    <scope>NUCLEOTIDE SEQUENCE [LARGE SCALE GENOMIC DNA]</scope>
    <source>
        <strain evidence="2">DSM 6200 / JCM 39069 / Hxd3</strain>
    </source>
</reference>
<dbReference type="Proteomes" id="UP000008561">
    <property type="component" value="Chromosome"/>
</dbReference>
<sequence length="348" mass="40441">MDVRRIFDERDFEKYLGIQRPLSKKRVKELSEYVKTVDACFPTSIILSVSSLCAEYNEQTSEMTLQNYLDADNEEEKIIFGQIAKVIDGQHRIEGLKNYNGPHFDINVSIFVDIDVAEQAYIFSTVNLAQTKVNKSLVYDLFDYAKARSPQKLCHKIAVALDGDKNSPFYQRIRRLGVATKNRYNETITQATFVEALLKYISKTKMQEMHDRDLYLRGKKPKKIDADESRQLIFRNMMIEEKDFELTDIIWNYFEAVKTRWPHAWDSTGTGYILNRTNGFRALMRFLRNAYCQLANPGCWDVPKVEDFLEIFKKIEIEDGEFTSENFKPGSSGESELYKALKKGSLPK</sequence>
<dbReference type="InterPro" id="IPR017601">
    <property type="entry name" value="DGQHR-contain_dom"/>
</dbReference>
<evidence type="ECO:0000313" key="1">
    <source>
        <dbReference type="EMBL" id="ABW66630.1"/>
    </source>
</evidence>
<dbReference type="CDD" id="cd16413">
    <property type="entry name" value="DGQHR_domain"/>
    <property type="match status" value="1"/>
</dbReference>
<dbReference type="AlphaFoldDB" id="A8ZVS1"/>
<dbReference type="eggNOG" id="ENOG502Z7VR">
    <property type="taxonomic scope" value="Bacteria"/>
</dbReference>
<dbReference type="EMBL" id="CP000859">
    <property type="protein sequence ID" value="ABW66630.1"/>
    <property type="molecule type" value="Genomic_DNA"/>
</dbReference>
<organism evidence="1 2">
    <name type="scientific">Desulfosudis oleivorans (strain DSM 6200 / JCM 39069 / Hxd3)</name>
    <name type="common">Desulfococcus oleovorans</name>
    <dbReference type="NCBI Taxonomy" id="96561"/>
    <lineage>
        <taxon>Bacteria</taxon>
        <taxon>Pseudomonadati</taxon>
        <taxon>Thermodesulfobacteriota</taxon>
        <taxon>Desulfobacteria</taxon>
        <taxon>Desulfobacterales</taxon>
        <taxon>Desulfosudaceae</taxon>
        <taxon>Desulfosudis</taxon>
    </lineage>
</organism>
<name>A8ZVS1_DESOH</name>
<dbReference type="Pfam" id="PF14072">
    <property type="entry name" value="DndB"/>
    <property type="match status" value="1"/>
</dbReference>
<gene>
    <name evidence="1" type="ordered locus">Dole_0820</name>
</gene>
<keyword evidence="2" id="KW-1185">Reference proteome</keyword>
<dbReference type="NCBIfam" id="TIGR03187">
    <property type="entry name" value="DGQHR"/>
    <property type="match status" value="1"/>
</dbReference>
<evidence type="ECO:0000313" key="2">
    <source>
        <dbReference type="Proteomes" id="UP000008561"/>
    </source>
</evidence>
<dbReference type="InterPro" id="IPR017642">
    <property type="entry name" value="DNA_S_mod_DndB"/>
</dbReference>
<accession>A8ZVS1</accession>
<dbReference type="KEGG" id="dol:Dole_0820"/>